<dbReference type="PROSITE" id="PS01153">
    <property type="entry name" value="NOL1_NOP2_SUN"/>
    <property type="match status" value="1"/>
</dbReference>
<dbReference type="InterPro" id="IPR018314">
    <property type="entry name" value="RsmB/NOL1/NOP2-like_CS"/>
</dbReference>
<dbReference type="GO" id="GO:0001510">
    <property type="term" value="P:RNA methylation"/>
    <property type="evidence" value="ECO:0007669"/>
    <property type="project" value="InterPro"/>
</dbReference>
<evidence type="ECO:0000256" key="5">
    <source>
        <dbReference type="ARBA" id="ARBA00022884"/>
    </source>
</evidence>
<feature type="binding site" evidence="6">
    <location>
        <position position="215"/>
    </location>
    <ligand>
        <name>S-adenosyl-L-methionine</name>
        <dbReference type="ChEBI" id="CHEBI:59789"/>
    </ligand>
</feature>
<dbReference type="InterPro" id="IPR023267">
    <property type="entry name" value="RCMT"/>
</dbReference>
<dbReference type="Gene3D" id="3.40.50.150">
    <property type="entry name" value="Vaccinia Virus protein VP39"/>
    <property type="match status" value="1"/>
</dbReference>
<feature type="region of interest" description="Disordered" evidence="7">
    <location>
        <begin position="366"/>
        <end position="404"/>
    </location>
</feature>
<evidence type="ECO:0000256" key="6">
    <source>
        <dbReference type="PROSITE-ProRule" id="PRU01023"/>
    </source>
</evidence>
<evidence type="ECO:0000256" key="2">
    <source>
        <dbReference type="ARBA" id="ARBA00022603"/>
    </source>
</evidence>
<dbReference type="GO" id="GO:0003723">
    <property type="term" value="F:RNA binding"/>
    <property type="evidence" value="ECO:0007669"/>
    <property type="project" value="UniProtKB-UniRule"/>
</dbReference>
<dbReference type="GO" id="GO:0008173">
    <property type="term" value="F:RNA methyltransferase activity"/>
    <property type="evidence" value="ECO:0007669"/>
    <property type="project" value="InterPro"/>
</dbReference>
<accession>A0A075HRB1</accession>
<keyword evidence="5 6" id="KW-0694">RNA-binding</keyword>
<dbReference type="Pfam" id="PF01189">
    <property type="entry name" value="Methyltr_RsmB-F"/>
    <property type="match status" value="1"/>
</dbReference>
<feature type="region of interest" description="Disordered" evidence="7">
    <location>
        <begin position="1"/>
        <end position="23"/>
    </location>
</feature>
<dbReference type="EMBL" id="KF901055">
    <property type="protein sequence ID" value="AIF16423.1"/>
    <property type="molecule type" value="Genomic_DNA"/>
</dbReference>
<keyword evidence="2 6" id="KW-0489">Methyltransferase</keyword>
<dbReference type="InterPro" id="IPR029063">
    <property type="entry name" value="SAM-dependent_MTases_sf"/>
</dbReference>
<feature type="binding site" evidence="6">
    <location>
        <position position="197"/>
    </location>
    <ligand>
        <name>S-adenosyl-L-methionine</name>
        <dbReference type="ChEBI" id="CHEBI:59789"/>
    </ligand>
</feature>
<dbReference type="PANTHER" id="PTHR22808">
    <property type="entry name" value="NCL1 YEAST -RELATED NOL1/NOP2/FMU SUN DOMAIN-CONTAINING"/>
    <property type="match status" value="1"/>
</dbReference>
<dbReference type="PROSITE" id="PS51686">
    <property type="entry name" value="SAM_MT_RSMB_NOP"/>
    <property type="match status" value="1"/>
</dbReference>
<name>A0A075HRB1_9EURY</name>
<protein>
    <submittedName>
        <fullName evidence="9">tRNA and rRNA cytosine-C5-methylase family protein (NCL1, TRM4)</fullName>
        <ecNumber evidence="9">2.1.1.202</ecNumber>
    </submittedName>
</protein>
<dbReference type="InterPro" id="IPR049560">
    <property type="entry name" value="MeTrfase_RsmB-F_NOP2_cat"/>
</dbReference>
<feature type="active site" description="Nucleophile" evidence="6">
    <location>
        <position position="268"/>
    </location>
</feature>
<evidence type="ECO:0000256" key="1">
    <source>
        <dbReference type="ARBA" id="ARBA00007494"/>
    </source>
</evidence>
<feature type="binding site" evidence="6">
    <location>
        <position position="170"/>
    </location>
    <ligand>
        <name>S-adenosyl-L-methionine</name>
        <dbReference type="ChEBI" id="CHEBI:59789"/>
    </ligand>
</feature>
<comment type="caution">
    <text evidence="6">Lacks conserved residue(s) required for the propagation of feature annotation.</text>
</comment>
<proteinExistence type="inferred from homology"/>
<sequence>MTRRHRAVDFHRGHPEDVGQGDVPWSQMARDSVLLRAVSNWREDSEVWLRGSFDRLPETVRVNPLRADRDWTEDWLERIGSKRITWFGEPGSAWELPFERGSAEGEVKQVLNALHETGRLTRQEVSSMLPVLALGARPGHVVLDMCASPGSKTTQIAEHLGDSGLVLANEVVNSRVNMLVTNVQRHGSRSMAVIHHDGRHLPRVPESGFDRILVDAPCTGSGTTRKNPDVWGRWLPSGGRSLHDLQVALLSKASALLKPGGRIVYSTCSLDPVEDEAVVAEILRSSDSMSLLPTSPLLSGVPGEQGRAEWSILDDEGAPSEEEVSNSMLPPEEEGIVEQLALCMRVWNDSIEGGGFFLAVLEKSSDARPRPVPDNVSLLDSEDVKPDAANSPQPLPESLSSSVQSTWGELPDDLWARGKRLLLSTPEARVVWESSRSRRGGRIRVPGGRWRPLRMIHLGLNAAMLRDGEVERVVAGAARVLGPRLPGASCEVDGVLIDTLLEEGSAPVEGGVPGDIKGGLILVDSGNGDCLPVWVGGRISLMLGSSERLLLALQRGLTFNQNEGQ</sequence>
<dbReference type="CDD" id="cd02440">
    <property type="entry name" value="AdoMet_MTases"/>
    <property type="match status" value="1"/>
</dbReference>
<keyword evidence="4 6" id="KW-0949">S-adenosyl-L-methionine</keyword>
<feature type="compositionally biased region" description="Basic and acidic residues" evidence="7">
    <location>
        <begin position="7"/>
        <end position="17"/>
    </location>
</feature>
<evidence type="ECO:0000313" key="9">
    <source>
        <dbReference type="EMBL" id="AIF16423.1"/>
    </source>
</evidence>
<dbReference type="InterPro" id="IPR001678">
    <property type="entry name" value="MeTrfase_RsmB-F_NOP2_dom"/>
</dbReference>
<evidence type="ECO:0000256" key="3">
    <source>
        <dbReference type="ARBA" id="ARBA00022679"/>
    </source>
</evidence>
<dbReference type="PANTHER" id="PTHR22808:SF1">
    <property type="entry name" value="RNA CYTOSINE-C(5)-METHYLTRANSFERASE NSUN2-RELATED"/>
    <property type="match status" value="1"/>
</dbReference>
<evidence type="ECO:0000259" key="8">
    <source>
        <dbReference type="PROSITE" id="PS51686"/>
    </source>
</evidence>
<feature type="domain" description="SAM-dependent MTase RsmB/NOP-type" evidence="8">
    <location>
        <begin position="48"/>
        <end position="364"/>
    </location>
</feature>
<comment type="similarity">
    <text evidence="1 6">Belongs to the class I-like SAM-binding methyltransferase superfamily. RsmB/NOP family.</text>
</comment>
<organism evidence="9">
    <name type="scientific">uncultured marine group II/III euryarchaeote KM3_74_C08</name>
    <dbReference type="NCBI Taxonomy" id="1456501"/>
    <lineage>
        <taxon>Archaea</taxon>
        <taxon>Methanobacteriati</taxon>
        <taxon>Methanobacteriota</taxon>
        <taxon>environmental samples</taxon>
    </lineage>
</organism>
<gene>
    <name evidence="9" type="primary">NCL1</name>
    <name evidence="9" type="synonym">TRM4</name>
</gene>
<keyword evidence="3 6" id="KW-0808">Transferase</keyword>
<dbReference type="SUPFAM" id="SSF53335">
    <property type="entry name" value="S-adenosyl-L-methionine-dependent methyltransferases"/>
    <property type="match status" value="1"/>
</dbReference>
<dbReference type="EC" id="2.1.1.202" evidence="9"/>
<evidence type="ECO:0000256" key="7">
    <source>
        <dbReference type="SAM" id="MobiDB-lite"/>
    </source>
</evidence>
<dbReference type="PRINTS" id="PR02008">
    <property type="entry name" value="RCMTFAMILY"/>
</dbReference>
<evidence type="ECO:0000256" key="4">
    <source>
        <dbReference type="ARBA" id="ARBA00022691"/>
    </source>
</evidence>
<reference evidence="9" key="1">
    <citation type="journal article" date="2014" name="Genome Biol. Evol.">
        <title>Pangenome evidence for extensive interdomain horizontal transfer affecting lineage core and shell genes in uncultured planktonic thaumarchaeota and euryarchaeota.</title>
        <authorList>
            <person name="Deschamps P."/>
            <person name="Zivanovic Y."/>
            <person name="Moreira D."/>
            <person name="Rodriguez-Valera F."/>
            <person name="Lopez-Garcia P."/>
        </authorList>
    </citation>
    <scope>NUCLEOTIDE SEQUENCE</scope>
</reference>
<dbReference type="AlphaFoldDB" id="A0A075HRB1"/>